<accession>A0A5A7N8L9</accession>
<dbReference type="AlphaFoldDB" id="A0A5A7N8L9"/>
<protein>
    <submittedName>
        <fullName evidence="1">Uncharacterized protein</fullName>
    </submittedName>
</protein>
<comment type="caution">
    <text evidence="1">The sequence shown here is derived from an EMBL/GenBank/DDBJ whole genome shotgun (WGS) entry which is preliminary data.</text>
</comment>
<dbReference type="Proteomes" id="UP000324996">
    <property type="component" value="Unassembled WGS sequence"/>
</dbReference>
<dbReference type="EMBL" id="BKCN01000012">
    <property type="protein sequence ID" value="GER04692.1"/>
    <property type="molecule type" value="Genomic_DNA"/>
</dbReference>
<sequence>MYNDIIKIPELSRDTLLDFHKKISELANEAKSMDIELVALLLNSAALNLEELVGSQHPCDDSKMH</sequence>
<evidence type="ECO:0000313" key="2">
    <source>
        <dbReference type="Proteomes" id="UP000324996"/>
    </source>
</evidence>
<reference evidence="1 2" key="1">
    <citation type="submission" date="2019-09" db="EMBL/GenBank/DDBJ databases">
        <title>NBRP : Genome information of microbial organism related human and environment.</title>
        <authorList>
            <person name="Hattori M."/>
            <person name="Oshima K."/>
            <person name="Inaba H."/>
            <person name="Suda W."/>
            <person name="Sakamoto M."/>
            <person name="Iino T."/>
            <person name="Kitahara M."/>
            <person name="Oshida Y."/>
            <person name="Iida T."/>
            <person name="Kudo T."/>
            <person name="Itoh T."/>
            <person name="Ohkuma M."/>
        </authorList>
    </citation>
    <scope>NUCLEOTIDE SEQUENCE [LARGE SCALE GENOMIC DNA]</scope>
    <source>
        <strain evidence="1 2">Q-1</strain>
    </source>
</reference>
<proteinExistence type="predicted"/>
<keyword evidence="2" id="KW-1185">Reference proteome</keyword>
<evidence type="ECO:0000313" key="1">
    <source>
        <dbReference type="EMBL" id="GER04692.1"/>
    </source>
</evidence>
<name>A0A5A7N8L9_9PROT</name>
<dbReference type="RefSeq" id="WP_042085533.1">
    <property type="nucleotide sequence ID" value="NZ_BKCN01000012.1"/>
</dbReference>
<organism evidence="1 2">
    <name type="scientific">Iodidimonas nitroreducens</name>
    <dbReference type="NCBI Taxonomy" id="1236968"/>
    <lineage>
        <taxon>Bacteria</taxon>
        <taxon>Pseudomonadati</taxon>
        <taxon>Pseudomonadota</taxon>
        <taxon>Alphaproteobacteria</taxon>
        <taxon>Iodidimonadales</taxon>
        <taxon>Iodidimonadaceae</taxon>
        <taxon>Iodidimonas</taxon>
    </lineage>
</organism>
<gene>
    <name evidence="1" type="ORF">JCM17846_23740</name>
</gene>